<dbReference type="InterPro" id="IPR047129">
    <property type="entry name" value="PPA2-like"/>
</dbReference>
<protein>
    <submittedName>
        <fullName evidence="1">Uncharacterized protein</fullName>
    </submittedName>
</protein>
<dbReference type="AlphaFoldDB" id="A0A8S1RD54"/>
<comment type="caution">
    <text evidence="1">The sequence shown here is derived from an EMBL/GenBank/DDBJ whole genome shotgun (WGS) entry which is preliminary data.</text>
</comment>
<keyword evidence="2" id="KW-1185">Reference proteome</keyword>
<dbReference type="EMBL" id="CAJJDN010000165">
    <property type="protein sequence ID" value="CAD8126216.1"/>
    <property type="molecule type" value="Genomic_DNA"/>
</dbReference>
<dbReference type="PANTHER" id="PTHR45619">
    <property type="entry name" value="SERINE/THREONINE-PROTEIN PHOSPHATASE PP2A-RELATED"/>
    <property type="match status" value="1"/>
</dbReference>
<dbReference type="OrthoDB" id="1930084at2759"/>
<reference evidence="1" key="1">
    <citation type="submission" date="2021-01" db="EMBL/GenBank/DDBJ databases">
        <authorList>
            <consortium name="Genoscope - CEA"/>
            <person name="William W."/>
        </authorList>
    </citation>
    <scope>NUCLEOTIDE SEQUENCE</scope>
</reference>
<dbReference type="GO" id="GO:0004722">
    <property type="term" value="F:protein serine/threonine phosphatase activity"/>
    <property type="evidence" value="ECO:0007669"/>
    <property type="project" value="InterPro"/>
</dbReference>
<proteinExistence type="predicted"/>
<sequence>MEFAMSYYRIVLEIEGWNLSPRGAGYLFGGDVVDDFNRKNNIELICRAHQLVMEGYRVIFNEQLVTVLVLKIIAIDAEMLLQFLNWMKILQNRTGYLKQLHKKTEDYQRKNQFLIICYEQIFTTDLNYNQYKLNKPQDNRQQFRYYFIMDSKIKELLSEQEVISLCTKAKQILISQP</sequence>
<organism evidence="1 2">
    <name type="scientific">Paramecium sonneborni</name>
    <dbReference type="NCBI Taxonomy" id="65129"/>
    <lineage>
        <taxon>Eukaryota</taxon>
        <taxon>Sar</taxon>
        <taxon>Alveolata</taxon>
        <taxon>Ciliophora</taxon>
        <taxon>Intramacronucleata</taxon>
        <taxon>Oligohymenophorea</taxon>
        <taxon>Peniculida</taxon>
        <taxon>Parameciidae</taxon>
        <taxon>Paramecium</taxon>
    </lineage>
</organism>
<accession>A0A8S1RD54</accession>
<dbReference type="Proteomes" id="UP000692954">
    <property type="component" value="Unassembled WGS sequence"/>
</dbReference>
<evidence type="ECO:0000313" key="1">
    <source>
        <dbReference type="EMBL" id="CAD8126216.1"/>
    </source>
</evidence>
<gene>
    <name evidence="1" type="ORF">PSON_ATCC_30995.1.T1650109</name>
</gene>
<evidence type="ECO:0000313" key="2">
    <source>
        <dbReference type="Proteomes" id="UP000692954"/>
    </source>
</evidence>
<name>A0A8S1RD54_9CILI</name>